<feature type="region of interest" description="Disordered" evidence="1">
    <location>
        <begin position="75"/>
        <end position="96"/>
    </location>
</feature>
<gene>
    <name evidence="2" type="ORF">SAMN06296058_0660</name>
</gene>
<accession>A0A1T5JAB7</accession>
<evidence type="ECO:0000313" key="3">
    <source>
        <dbReference type="Proteomes" id="UP000190341"/>
    </source>
</evidence>
<reference evidence="2 3" key="1">
    <citation type="submission" date="2017-02" db="EMBL/GenBank/DDBJ databases">
        <authorList>
            <person name="Peterson S.W."/>
        </authorList>
    </citation>
    <scope>NUCLEOTIDE SEQUENCE [LARGE SCALE GENOMIC DNA]</scope>
    <source>
        <strain evidence="2 3">P15</strain>
    </source>
</reference>
<proteinExistence type="predicted"/>
<dbReference type="STRING" id="428993.SAMN06296058_0660"/>
<evidence type="ECO:0000313" key="2">
    <source>
        <dbReference type="EMBL" id="SKC48477.1"/>
    </source>
</evidence>
<dbReference type="EMBL" id="FUZV01000001">
    <property type="protein sequence ID" value="SKC48477.1"/>
    <property type="molecule type" value="Genomic_DNA"/>
</dbReference>
<organism evidence="2 3">
    <name type="scientific">Pseudoxanthomonas indica</name>
    <dbReference type="NCBI Taxonomy" id="428993"/>
    <lineage>
        <taxon>Bacteria</taxon>
        <taxon>Pseudomonadati</taxon>
        <taxon>Pseudomonadota</taxon>
        <taxon>Gammaproteobacteria</taxon>
        <taxon>Lysobacterales</taxon>
        <taxon>Lysobacteraceae</taxon>
        <taxon>Pseudoxanthomonas</taxon>
    </lineage>
</organism>
<dbReference type="Proteomes" id="UP000190341">
    <property type="component" value="Unassembled WGS sequence"/>
</dbReference>
<evidence type="ECO:0000256" key="1">
    <source>
        <dbReference type="SAM" id="MobiDB-lite"/>
    </source>
</evidence>
<dbReference type="AlphaFoldDB" id="A0A1T5JAB7"/>
<keyword evidence="3" id="KW-1185">Reference proteome</keyword>
<sequence length="122" mass="13637">MDLDEILGVARNKDAEGMMIVQRDRLAPEQYTRTRVRLPRKPLAGFCAGWHGRNADGLFIAGCGMGGGLCDRLRGRGNGQRQQKYGTQSRRPTGRWRQRMAAAKAAAIAITQALRSARWRVR</sequence>
<name>A0A1T5JAB7_9GAMM</name>
<protein>
    <submittedName>
        <fullName evidence="2">Uncharacterized protein</fullName>
    </submittedName>
</protein>